<proteinExistence type="predicted"/>
<protein>
    <submittedName>
        <fullName evidence="1">Uncharacterized protein</fullName>
    </submittedName>
</protein>
<reference evidence="1" key="1">
    <citation type="submission" date="2023-07" db="EMBL/GenBank/DDBJ databases">
        <title>draft genome sequence of fig (Ficus carica).</title>
        <authorList>
            <person name="Takahashi T."/>
            <person name="Nishimura K."/>
        </authorList>
    </citation>
    <scope>NUCLEOTIDE SEQUENCE</scope>
</reference>
<accession>A0AA88DB85</accession>
<gene>
    <name evidence="1" type="ORF">TIFTF001_017957</name>
</gene>
<comment type="caution">
    <text evidence="1">The sequence shown here is derived from an EMBL/GenBank/DDBJ whole genome shotgun (WGS) entry which is preliminary data.</text>
</comment>
<name>A0AA88DB85_FICCA</name>
<keyword evidence="2" id="KW-1185">Reference proteome</keyword>
<evidence type="ECO:0000313" key="1">
    <source>
        <dbReference type="EMBL" id="GMN48792.1"/>
    </source>
</evidence>
<dbReference type="Proteomes" id="UP001187192">
    <property type="component" value="Unassembled WGS sequence"/>
</dbReference>
<organism evidence="1 2">
    <name type="scientific">Ficus carica</name>
    <name type="common">Common fig</name>
    <dbReference type="NCBI Taxonomy" id="3494"/>
    <lineage>
        <taxon>Eukaryota</taxon>
        <taxon>Viridiplantae</taxon>
        <taxon>Streptophyta</taxon>
        <taxon>Embryophyta</taxon>
        <taxon>Tracheophyta</taxon>
        <taxon>Spermatophyta</taxon>
        <taxon>Magnoliopsida</taxon>
        <taxon>eudicotyledons</taxon>
        <taxon>Gunneridae</taxon>
        <taxon>Pentapetalae</taxon>
        <taxon>rosids</taxon>
        <taxon>fabids</taxon>
        <taxon>Rosales</taxon>
        <taxon>Moraceae</taxon>
        <taxon>Ficeae</taxon>
        <taxon>Ficus</taxon>
    </lineage>
</organism>
<dbReference type="AlphaFoldDB" id="A0AA88DB85"/>
<sequence>MDNRIGSTSRASPKTKLLAEAYSSYMHVLVHDWFQKLLGLCVNVGLTHHGGVGVCRVGSVKWAWDWVKLIPKASLRGGGARSTYKQHNSLDVGEAPKGSGTRTWGGCGTGVVN</sequence>
<dbReference type="EMBL" id="BTGU01000029">
    <property type="protein sequence ID" value="GMN48792.1"/>
    <property type="molecule type" value="Genomic_DNA"/>
</dbReference>
<evidence type="ECO:0000313" key="2">
    <source>
        <dbReference type="Proteomes" id="UP001187192"/>
    </source>
</evidence>